<accession>A0ABS8ADH7</accession>
<dbReference type="Proteomes" id="UP001165297">
    <property type="component" value="Unassembled WGS sequence"/>
</dbReference>
<evidence type="ECO:0000313" key="2">
    <source>
        <dbReference type="Proteomes" id="UP001165297"/>
    </source>
</evidence>
<keyword evidence="2" id="KW-1185">Reference proteome</keyword>
<reference evidence="1" key="1">
    <citation type="submission" date="2021-10" db="EMBL/GenBank/DDBJ databases">
        <authorList>
            <person name="Dean J.D."/>
            <person name="Kim M.K."/>
            <person name="Newey C.N."/>
            <person name="Stoker T.S."/>
            <person name="Thompson D.W."/>
            <person name="Grose J.H."/>
        </authorList>
    </citation>
    <scope>NUCLEOTIDE SEQUENCE</scope>
    <source>
        <strain evidence="1">BT635</strain>
    </source>
</reference>
<proteinExistence type="predicted"/>
<protein>
    <submittedName>
        <fullName evidence="1">Uncharacterized protein</fullName>
    </submittedName>
</protein>
<name>A0ABS8ADH7_9BACT</name>
<gene>
    <name evidence="1" type="ORF">LGH70_12745</name>
</gene>
<organism evidence="1 2">
    <name type="scientific">Hymenobacter nitidus</name>
    <dbReference type="NCBI Taxonomy" id="2880929"/>
    <lineage>
        <taxon>Bacteria</taxon>
        <taxon>Pseudomonadati</taxon>
        <taxon>Bacteroidota</taxon>
        <taxon>Cytophagia</taxon>
        <taxon>Cytophagales</taxon>
        <taxon>Hymenobacteraceae</taxon>
        <taxon>Hymenobacter</taxon>
    </lineage>
</organism>
<dbReference type="EMBL" id="JAJADQ010000006">
    <property type="protein sequence ID" value="MCB2378460.1"/>
    <property type="molecule type" value="Genomic_DNA"/>
</dbReference>
<evidence type="ECO:0000313" key="1">
    <source>
        <dbReference type="EMBL" id="MCB2378460.1"/>
    </source>
</evidence>
<comment type="caution">
    <text evidence="1">The sequence shown here is derived from an EMBL/GenBank/DDBJ whole genome shotgun (WGS) entry which is preliminary data.</text>
</comment>
<sequence length="83" mass="8629">MSKPTFYRRQRGVSLAGGAAFCVSTGRLTGTLSCLFSAVSRFGTGEKVIVGGSFNSCGGLWCVSLVVIAQQNVIPSRARNLAG</sequence>